<dbReference type="VEuPathDB" id="FungiDB:VP01_3178g1"/>
<name>A0A0L6UYL3_9BASI</name>
<gene>
    <name evidence="2" type="ORF">VP01_3178g1</name>
</gene>
<dbReference type="PANTHER" id="PTHR31912:SF34">
    <property type="entry name" value="NOTOCHORD-RELATED PROTEIN"/>
    <property type="match status" value="1"/>
</dbReference>
<sequence length="412" mass="47562">EELSIHVEYFTFECIFLKKNMTLDSFKTFLVFQHFLPKGNGQTQLSIHKSYGRYQKEIHKITTPAIKRKRESMILSQMKSLNSKSAPESLRIQEIFKNHSSGLFNLFLKLNSFDGCQDTPVEVLHFFLLGILKYLFKYFMSQIPKNNLVEIFIGKDFQTVIQAAPLIFFPIMTQSQKDMWISMCQLVSLILQTRVPDMDEYIASIKTATQSLLYHLVKMNARWANKSKIHMLLHLPESIRRFGPQSLFATEKFESYNGILRNPSIHSNRLSPGRDIGITFSNYHIIRLLLSGTYFLDPTTSDYVQVSPLVQDIFSNNERIQKSLGFPARSLTEPPLTPELHNHKVEERNRKPVPDHLKQTYPKNIIRQISCVTIFTKGKISQGTFVLEKYQPNQSVSIGCVESMSEIISLNP</sequence>
<accession>A0A0L6UYL3</accession>
<feature type="region of interest" description="Disordered" evidence="1">
    <location>
        <begin position="335"/>
        <end position="357"/>
    </location>
</feature>
<evidence type="ECO:0000313" key="3">
    <source>
        <dbReference type="Proteomes" id="UP000037035"/>
    </source>
</evidence>
<dbReference type="Proteomes" id="UP000037035">
    <property type="component" value="Unassembled WGS sequence"/>
</dbReference>
<evidence type="ECO:0000313" key="2">
    <source>
        <dbReference type="EMBL" id="KNZ53641.1"/>
    </source>
</evidence>
<dbReference type="AlphaFoldDB" id="A0A0L6UYL3"/>
<protein>
    <submittedName>
        <fullName evidence="2">Uncharacterized protein</fullName>
    </submittedName>
</protein>
<keyword evidence="3" id="KW-1185">Reference proteome</keyword>
<dbReference type="EMBL" id="LAVV01008144">
    <property type="protein sequence ID" value="KNZ53641.1"/>
    <property type="molecule type" value="Genomic_DNA"/>
</dbReference>
<dbReference type="PANTHER" id="PTHR31912">
    <property type="entry name" value="IP13529P"/>
    <property type="match status" value="1"/>
</dbReference>
<feature type="non-terminal residue" evidence="2">
    <location>
        <position position="1"/>
    </location>
</feature>
<comment type="caution">
    <text evidence="2">The sequence shown here is derived from an EMBL/GenBank/DDBJ whole genome shotgun (WGS) entry which is preliminary data.</text>
</comment>
<evidence type="ECO:0000256" key="1">
    <source>
        <dbReference type="SAM" id="MobiDB-lite"/>
    </source>
</evidence>
<reference evidence="2 3" key="1">
    <citation type="submission" date="2015-08" db="EMBL/GenBank/DDBJ databases">
        <title>Next Generation Sequencing and Analysis of the Genome of Puccinia sorghi L Schw, the Causal Agent of Maize Common Rust.</title>
        <authorList>
            <person name="Rochi L."/>
            <person name="Burguener G."/>
            <person name="Darino M."/>
            <person name="Turjanski A."/>
            <person name="Kreff E."/>
            <person name="Dieguez M.J."/>
            <person name="Sacco F."/>
        </authorList>
    </citation>
    <scope>NUCLEOTIDE SEQUENCE [LARGE SCALE GENOMIC DNA]</scope>
    <source>
        <strain evidence="2 3">RO10H11247</strain>
    </source>
</reference>
<organism evidence="2 3">
    <name type="scientific">Puccinia sorghi</name>
    <dbReference type="NCBI Taxonomy" id="27349"/>
    <lineage>
        <taxon>Eukaryota</taxon>
        <taxon>Fungi</taxon>
        <taxon>Dikarya</taxon>
        <taxon>Basidiomycota</taxon>
        <taxon>Pucciniomycotina</taxon>
        <taxon>Pucciniomycetes</taxon>
        <taxon>Pucciniales</taxon>
        <taxon>Pucciniaceae</taxon>
        <taxon>Puccinia</taxon>
    </lineage>
</organism>
<dbReference type="OrthoDB" id="2506088at2759"/>
<dbReference type="STRING" id="27349.A0A0L6UYL3"/>
<feature type="compositionally biased region" description="Basic and acidic residues" evidence="1">
    <location>
        <begin position="340"/>
        <end position="357"/>
    </location>
</feature>
<proteinExistence type="predicted"/>